<organism evidence="1 2">
    <name type="scientific">Carbonactinospora thermoautotrophica</name>
    <dbReference type="NCBI Taxonomy" id="1469144"/>
    <lineage>
        <taxon>Bacteria</taxon>
        <taxon>Bacillati</taxon>
        <taxon>Actinomycetota</taxon>
        <taxon>Actinomycetes</taxon>
        <taxon>Kitasatosporales</taxon>
        <taxon>Carbonactinosporaceae</taxon>
        <taxon>Carbonactinospora</taxon>
    </lineage>
</organism>
<proteinExistence type="predicted"/>
<reference evidence="2" key="1">
    <citation type="submission" date="2015-04" db="EMBL/GenBank/DDBJ databases">
        <title>Physiological reanalysis, assessment of diazotrophy, and genome sequences of multiple isolates of Streptomyces thermoautotrophicus.</title>
        <authorList>
            <person name="MacKellar D.C."/>
            <person name="Lieber L."/>
            <person name="Norman J."/>
            <person name="Bolger A."/>
            <person name="Tobin C."/>
            <person name="Murray J.W."/>
            <person name="Chang R."/>
            <person name="Ford T."/>
            <person name="Nguyen P.Q."/>
            <person name="Woodward J."/>
            <person name="Permingeat H."/>
            <person name="Joshi N.S."/>
            <person name="Silver P.A."/>
            <person name="Usadel B."/>
            <person name="Rutherford A.W."/>
            <person name="Friesen M."/>
            <person name="Prell J."/>
        </authorList>
    </citation>
    <scope>NUCLEOTIDE SEQUENCE [LARGE SCALE GENOMIC DNA]</scope>
    <source>
        <strain evidence="2">H1</strain>
    </source>
</reference>
<protein>
    <submittedName>
        <fullName evidence="1">Uncharacterized protein</fullName>
    </submittedName>
</protein>
<comment type="caution">
    <text evidence="1">The sequence shown here is derived from an EMBL/GenBank/DDBJ whole genome shotgun (WGS) entry which is preliminary data.</text>
</comment>
<dbReference type="Proteomes" id="UP000070188">
    <property type="component" value="Unassembled WGS sequence"/>
</dbReference>
<evidence type="ECO:0000313" key="2">
    <source>
        <dbReference type="Proteomes" id="UP000070188"/>
    </source>
</evidence>
<dbReference type="PATRIC" id="fig|1469144.10.peg.3345"/>
<dbReference type="AlphaFoldDB" id="A0A132MW66"/>
<accession>A0A132MW66</accession>
<gene>
    <name evidence="1" type="ORF">LI90_3106</name>
</gene>
<dbReference type="EMBL" id="LAXD01000001">
    <property type="protein sequence ID" value="KWX02067.1"/>
    <property type="molecule type" value="Genomic_DNA"/>
</dbReference>
<name>A0A132MW66_9ACTN</name>
<keyword evidence="2" id="KW-1185">Reference proteome</keyword>
<evidence type="ECO:0000313" key="1">
    <source>
        <dbReference type="EMBL" id="KWX02067.1"/>
    </source>
</evidence>
<sequence>MVFHAMRIAEHKRHHGDHDRGHVRLDGQAIKRMRDLFG</sequence>